<dbReference type="Proteomes" id="UP000271678">
    <property type="component" value="Unassembled WGS sequence"/>
</dbReference>
<feature type="region of interest" description="Disordered" evidence="1">
    <location>
        <begin position="1"/>
        <end position="112"/>
    </location>
</feature>
<dbReference type="EMBL" id="RJJQ01000021">
    <property type="protein sequence ID" value="RNI19028.1"/>
    <property type="molecule type" value="Genomic_DNA"/>
</dbReference>
<proteinExistence type="predicted"/>
<organism evidence="2 3">
    <name type="scientific">Flexivirga caeni</name>
    <dbReference type="NCBI Taxonomy" id="2294115"/>
    <lineage>
        <taxon>Bacteria</taxon>
        <taxon>Bacillati</taxon>
        <taxon>Actinomycetota</taxon>
        <taxon>Actinomycetes</taxon>
        <taxon>Micrococcales</taxon>
        <taxon>Dermacoccaceae</taxon>
        <taxon>Flexivirga</taxon>
    </lineage>
</organism>
<evidence type="ECO:0000313" key="2">
    <source>
        <dbReference type="EMBL" id="RNI19028.1"/>
    </source>
</evidence>
<evidence type="ECO:0000256" key="1">
    <source>
        <dbReference type="SAM" id="MobiDB-lite"/>
    </source>
</evidence>
<accession>A0A3M9M3C6</accession>
<feature type="compositionally biased region" description="Pro residues" evidence="1">
    <location>
        <begin position="31"/>
        <end position="41"/>
    </location>
</feature>
<feature type="compositionally biased region" description="Basic and acidic residues" evidence="1">
    <location>
        <begin position="15"/>
        <end position="24"/>
    </location>
</feature>
<feature type="compositionally biased region" description="Low complexity" evidence="1">
    <location>
        <begin position="42"/>
        <end position="58"/>
    </location>
</feature>
<comment type="caution">
    <text evidence="2">The sequence shown here is derived from an EMBL/GenBank/DDBJ whole genome shotgun (WGS) entry which is preliminary data.</text>
</comment>
<evidence type="ECO:0000313" key="3">
    <source>
        <dbReference type="Proteomes" id="UP000271678"/>
    </source>
</evidence>
<protein>
    <submittedName>
        <fullName evidence="2">Uncharacterized protein</fullName>
    </submittedName>
</protein>
<reference evidence="2 3" key="1">
    <citation type="submission" date="2018-11" db="EMBL/GenBank/DDBJ databases">
        <title>Draft genome of Simplicispira Flexivirga sp. BO-16.</title>
        <authorList>
            <person name="Im W.T."/>
        </authorList>
    </citation>
    <scope>NUCLEOTIDE SEQUENCE [LARGE SCALE GENOMIC DNA]</scope>
    <source>
        <strain evidence="2 3">BO-16</strain>
    </source>
</reference>
<dbReference type="AlphaFoldDB" id="A0A3M9M3C6"/>
<name>A0A3M9M3C6_9MICO</name>
<keyword evidence="3" id="KW-1185">Reference proteome</keyword>
<gene>
    <name evidence="2" type="ORF">EFY87_17400</name>
</gene>
<sequence>MVTPAASTDEPPATEGHDEAESAEHAAPATQPEPEPAPPAAEEPAPAEQPEPATAADAGPEEPAEPDPMTERFGPGAASPRPDGSTPPGHPIKGNADSMLFHTPDSPRYDATEPEVWFSDEATAKAAGFAHWDRTKR</sequence>